<accession>A0AAE0GX17</accession>
<reference evidence="2 3" key="1">
    <citation type="journal article" date="2015" name="Genome Biol. Evol.">
        <title>Comparative Genomics of a Bacterivorous Green Alga Reveals Evolutionary Causalities and Consequences of Phago-Mixotrophic Mode of Nutrition.</title>
        <authorList>
            <person name="Burns J.A."/>
            <person name="Paasch A."/>
            <person name="Narechania A."/>
            <person name="Kim E."/>
        </authorList>
    </citation>
    <scope>NUCLEOTIDE SEQUENCE [LARGE SCALE GENOMIC DNA]</scope>
    <source>
        <strain evidence="2 3">PLY_AMNH</strain>
    </source>
</reference>
<dbReference type="GO" id="GO:0005829">
    <property type="term" value="C:cytosol"/>
    <property type="evidence" value="ECO:0007669"/>
    <property type="project" value="TreeGrafter"/>
</dbReference>
<dbReference type="InterPro" id="IPR019405">
    <property type="entry name" value="Lactonase_7-beta_prop"/>
</dbReference>
<sequence>MSVVYDDFFVFVGTYTTPQGHCPTARGEGILVYELDISTGRLLEVSKNTQIVNPSFVKISADARHLYAVSEIEEYDGEKMGCVSSYEVGEDGDLKFLNRVPATGGTSCFLDIDDDKTCLLVANYGAQGTNSVAAIPISEEGSLKQPDRVTGVLQFEGSGPNKARQESSHPHSAVFSHSGNFVYVPDLGTDKVHQLQLNSKTCALKRSVTTPFVQLAPGSGPRHLTFHPFLPFAYCINELDSTIQCFRIGKDQELSPTRTYSALPKEYAGTSTCADIHIHPNGQFLYGSNRGHDSIALFMIDAESGELSWVDYFLSGGKTPRNFAIDPTGTILLVANQDSDDICTFFIDRYTGHLTKSLWEVKLSAPVSLQIVHKPILADCRFTSSGFWRFLSRLG</sequence>
<name>A0AAE0GX17_9CHLO</name>
<keyword evidence="3" id="KW-1185">Reference proteome</keyword>
<gene>
    <name evidence="2" type="ORF">CYMTET_6652</name>
</gene>
<protein>
    <recommendedName>
        <fullName evidence="4">6-phosphogluconolactonase</fullName>
    </recommendedName>
</protein>
<evidence type="ECO:0000256" key="1">
    <source>
        <dbReference type="ARBA" id="ARBA00005564"/>
    </source>
</evidence>
<evidence type="ECO:0008006" key="4">
    <source>
        <dbReference type="Google" id="ProtNLM"/>
    </source>
</evidence>
<dbReference type="InterPro" id="IPR015943">
    <property type="entry name" value="WD40/YVTN_repeat-like_dom_sf"/>
</dbReference>
<dbReference type="Gene3D" id="2.130.10.10">
    <property type="entry name" value="YVTN repeat-like/Quinoprotein amine dehydrogenase"/>
    <property type="match status" value="1"/>
</dbReference>
<dbReference type="Proteomes" id="UP001190700">
    <property type="component" value="Unassembled WGS sequence"/>
</dbReference>
<dbReference type="PANTHER" id="PTHR30344:SF1">
    <property type="entry name" value="6-PHOSPHOGLUCONOLACTONASE"/>
    <property type="match status" value="1"/>
</dbReference>
<evidence type="ECO:0000313" key="2">
    <source>
        <dbReference type="EMBL" id="KAK3285750.1"/>
    </source>
</evidence>
<dbReference type="InterPro" id="IPR050282">
    <property type="entry name" value="Cycloisomerase_2"/>
</dbReference>
<evidence type="ECO:0000313" key="3">
    <source>
        <dbReference type="Proteomes" id="UP001190700"/>
    </source>
</evidence>
<organism evidence="2 3">
    <name type="scientific">Cymbomonas tetramitiformis</name>
    <dbReference type="NCBI Taxonomy" id="36881"/>
    <lineage>
        <taxon>Eukaryota</taxon>
        <taxon>Viridiplantae</taxon>
        <taxon>Chlorophyta</taxon>
        <taxon>Pyramimonadophyceae</taxon>
        <taxon>Pyramimonadales</taxon>
        <taxon>Pyramimonadaceae</taxon>
        <taxon>Cymbomonas</taxon>
    </lineage>
</organism>
<dbReference type="SUPFAM" id="SSF51004">
    <property type="entry name" value="C-terminal (heme d1) domain of cytochrome cd1-nitrite reductase"/>
    <property type="match status" value="1"/>
</dbReference>
<dbReference type="Pfam" id="PF10282">
    <property type="entry name" value="Lactonase"/>
    <property type="match status" value="1"/>
</dbReference>
<comment type="similarity">
    <text evidence="1">Belongs to the cycloisomerase 2 family.</text>
</comment>
<dbReference type="CDD" id="cd11304">
    <property type="entry name" value="Cadherin_repeat"/>
    <property type="match status" value="1"/>
</dbReference>
<dbReference type="AlphaFoldDB" id="A0AAE0GX17"/>
<comment type="caution">
    <text evidence="2">The sequence shown here is derived from an EMBL/GenBank/DDBJ whole genome shotgun (WGS) entry which is preliminary data.</text>
</comment>
<dbReference type="EMBL" id="LGRX02001650">
    <property type="protein sequence ID" value="KAK3285750.1"/>
    <property type="molecule type" value="Genomic_DNA"/>
</dbReference>
<dbReference type="InterPro" id="IPR011048">
    <property type="entry name" value="Haem_d1_sf"/>
</dbReference>
<proteinExistence type="inferred from homology"/>
<dbReference type="PANTHER" id="PTHR30344">
    <property type="entry name" value="6-PHOSPHOGLUCONOLACTONASE-RELATED"/>
    <property type="match status" value="1"/>
</dbReference>
<dbReference type="GO" id="GO:0017057">
    <property type="term" value="F:6-phosphogluconolactonase activity"/>
    <property type="evidence" value="ECO:0007669"/>
    <property type="project" value="TreeGrafter"/>
</dbReference>